<dbReference type="GO" id="GO:0016301">
    <property type="term" value="F:kinase activity"/>
    <property type="evidence" value="ECO:0007669"/>
    <property type="project" value="UniProtKB-KW"/>
</dbReference>
<dbReference type="Gene3D" id="1.10.10.10">
    <property type="entry name" value="Winged helix-like DNA-binding domain superfamily/Winged helix DNA-binding domain"/>
    <property type="match status" value="1"/>
</dbReference>
<protein>
    <submittedName>
        <fullName evidence="6">ANTAR domain-containing protein</fullName>
    </submittedName>
</protein>
<name>A0A4R5XZ65_9MICC</name>
<dbReference type="Gene3D" id="3.30.450.40">
    <property type="match status" value="1"/>
</dbReference>
<dbReference type="Pfam" id="PF03861">
    <property type="entry name" value="ANTAR"/>
    <property type="match status" value="1"/>
</dbReference>
<sequence length="247" mass="27138">MGEEELRRSPEVLVDHLQDLVLKTEDVKEMLDELAQLTARTLSDPAIAFCSIILIQKKKQLTIARSDDSAALLDEIQYRAGDGPCLSAIREQRIVHVPDVVKERRWPAFTEAAYEAGVRSCLSVPLVLEGEAKAGLNLYSTRSRGFTDGDISMVETYSYHASKALRLAVKISQLAEANANLMAALESRTVIDLAAGAIMAQNRCNQETAMKILSIASNTRNIKLRDIAASVVESVSHDPSVRTHFDS</sequence>
<gene>
    <name evidence="6" type="ORF">E2R57_10945</name>
</gene>
<dbReference type="PIRSF" id="PIRSF036625">
    <property type="entry name" value="GAF_ANTAR"/>
    <property type="match status" value="1"/>
</dbReference>
<evidence type="ECO:0000256" key="1">
    <source>
        <dbReference type="ARBA" id="ARBA00022679"/>
    </source>
</evidence>
<dbReference type="GO" id="GO:0003723">
    <property type="term" value="F:RNA binding"/>
    <property type="evidence" value="ECO:0007669"/>
    <property type="project" value="InterPro"/>
</dbReference>
<dbReference type="Pfam" id="PF13185">
    <property type="entry name" value="GAF_2"/>
    <property type="match status" value="1"/>
</dbReference>
<evidence type="ECO:0000256" key="2">
    <source>
        <dbReference type="ARBA" id="ARBA00022777"/>
    </source>
</evidence>
<comment type="caution">
    <text evidence="6">The sequence shown here is derived from an EMBL/GenBank/DDBJ whole genome shotgun (WGS) entry which is preliminary data.</text>
</comment>
<dbReference type="InterPro" id="IPR003018">
    <property type="entry name" value="GAF"/>
</dbReference>
<dbReference type="InterPro" id="IPR029016">
    <property type="entry name" value="GAF-like_dom_sf"/>
</dbReference>
<proteinExistence type="predicted"/>
<evidence type="ECO:0000313" key="6">
    <source>
        <dbReference type="EMBL" id="TDL37259.1"/>
    </source>
</evidence>
<evidence type="ECO:0000259" key="5">
    <source>
        <dbReference type="PROSITE" id="PS50921"/>
    </source>
</evidence>
<dbReference type="SMART" id="SM00065">
    <property type="entry name" value="GAF"/>
    <property type="match status" value="1"/>
</dbReference>
<organism evidence="6 7">
    <name type="scientific">Arthrobacter nitrophenolicus</name>
    <dbReference type="NCBI Taxonomy" id="683150"/>
    <lineage>
        <taxon>Bacteria</taxon>
        <taxon>Bacillati</taxon>
        <taxon>Actinomycetota</taxon>
        <taxon>Actinomycetes</taxon>
        <taxon>Micrococcales</taxon>
        <taxon>Micrococcaceae</taxon>
        <taxon>Arthrobacter</taxon>
    </lineage>
</organism>
<keyword evidence="3" id="KW-0805">Transcription regulation</keyword>
<feature type="domain" description="ANTAR" evidence="5">
    <location>
        <begin position="171"/>
        <end position="232"/>
    </location>
</feature>
<keyword evidence="2" id="KW-0418">Kinase</keyword>
<dbReference type="InterPro" id="IPR012074">
    <property type="entry name" value="GAF_ANTAR"/>
</dbReference>
<keyword evidence="1" id="KW-0808">Transferase</keyword>
<evidence type="ECO:0000256" key="4">
    <source>
        <dbReference type="ARBA" id="ARBA00023163"/>
    </source>
</evidence>
<dbReference type="SUPFAM" id="SSF55781">
    <property type="entry name" value="GAF domain-like"/>
    <property type="match status" value="1"/>
</dbReference>
<dbReference type="AlphaFoldDB" id="A0A4R5XZ65"/>
<keyword evidence="4" id="KW-0804">Transcription</keyword>
<dbReference type="SMART" id="SM01012">
    <property type="entry name" value="ANTAR"/>
    <property type="match status" value="1"/>
</dbReference>
<dbReference type="OrthoDB" id="3820533at2"/>
<dbReference type="SUPFAM" id="SSF52172">
    <property type="entry name" value="CheY-like"/>
    <property type="match status" value="1"/>
</dbReference>
<dbReference type="Proteomes" id="UP000294621">
    <property type="component" value="Unassembled WGS sequence"/>
</dbReference>
<dbReference type="InterPro" id="IPR011006">
    <property type="entry name" value="CheY-like_superfamily"/>
</dbReference>
<dbReference type="RefSeq" id="WP_133348995.1">
    <property type="nucleotide sequence ID" value="NZ_SMZQ01000005.1"/>
</dbReference>
<dbReference type="PROSITE" id="PS50921">
    <property type="entry name" value="ANTAR"/>
    <property type="match status" value="1"/>
</dbReference>
<evidence type="ECO:0000313" key="7">
    <source>
        <dbReference type="Proteomes" id="UP000294621"/>
    </source>
</evidence>
<reference evidence="6 7" key="1">
    <citation type="submission" date="2019-03" db="EMBL/GenBank/DDBJ databases">
        <title>Genome Sequencing and Assembly of Various Microbes Isolated from Partially Reclaimed Soil and Acid Mine Drainage (AMD) Site.</title>
        <authorList>
            <person name="Steinbock B."/>
            <person name="Bechtold R."/>
            <person name="Sevigny J.L."/>
            <person name="Thomas D."/>
            <person name="Cuthill L.R."/>
            <person name="Aveiro Johannsen E.J."/>
            <person name="Thomas K."/>
            <person name="Ghosh A."/>
        </authorList>
    </citation>
    <scope>NUCLEOTIDE SEQUENCE [LARGE SCALE GENOMIC DNA]</scope>
    <source>
        <strain evidence="6 7">S-A1</strain>
    </source>
</reference>
<evidence type="ECO:0000256" key="3">
    <source>
        <dbReference type="ARBA" id="ARBA00023015"/>
    </source>
</evidence>
<dbReference type="InterPro" id="IPR036388">
    <property type="entry name" value="WH-like_DNA-bd_sf"/>
</dbReference>
<accession>A0A4R5XZ65</accession>
<dbReference type="InterPro" id="IPR005561">
    <property type="entry name" value="ANTAR"/>
</dbReference>
<dbReference type="EMBL" id="SMZQ01000005">
    <property type="protein sequence ID" value="TDL37259.1"/>
    <property type="molecule type" value="Genomic_DNA"/>
</dbReference>